<reference evidence="10 11" key="1">
    <citation type="submission" date="2016-04" db="EMBL/GenBank/DDBJ databases">
        <title>Genome analysis of Thermosulfurimonas dismutans, the first thermophilic sulfur-disproportionating bacterium of the phylum Thermodesulfobacteria.</title>
        <authorList>
            <person name="Mardanov A.V."/>
            <person name="Beletsky A.V."/>
            <person name="Kadnikov V.V."/>
            <person name="Slobodkin A.I."/>
            <person name="Ravin N.V."/>
        </authorList>
    </citation>
    <scope>NUCLEOTIDE SEQUENCE [LARGE SCALE GENOMIC DNA]</scope>
    <source>
        <strain evidence="10 11">S95</strain>
    </source>
</reference>
<dbReference type="Pfam" id="PF00691">
    <property type="entry name" value="OmpA"/>
    <property type="match status" value="1"/>
</dbReference>
<dbReference type="InterPro" id="IPR006664">
    <property type="entry name" value="OMP_bac"/>
</dbReference>
<dbReference type="InterPro" id="IPR006665">
    <property type="entry name" value="OmpA-like"/>
</dbReference>
<dbReference type="PRINTS" id="PR01021">
    <property type="entry name" value="OMPADOMAIN"/>
</dbReference>
<evidence type="ECO:0000256" key="7">
    <source>
        <dbReference type="ARBA" id="ARBA00023306"/>
    </source>
</evidence>
<dbReference type="InterPro" id="IPR036737">
    <property type="entry name" value="OmpA-like_sf"/>
</dbReference>
<dbReference type="Proteomes" id="UP000078390">
    <property type="component" value="Unassembled WGS sequence"/>
</dbReference>
<dbReference type="GO" id="GO:0051301">
    <property type="term" value="P:cell division"/>
    <property type="evidence" value="ECO:0007669"/>
    <property type="project" value="UniProtKB-KW"/>
</dbReference>
<keyword evidence="5 8" id="KW-0998">Cell outer membrane</keyword>
<accession>A0A179D2R9</accession>
<dbReference type="HAMAP" id="MF_02204">
    <property type="entry name" value="Pal"/>
    <property type="match status" value="1"/>
</dbReference>
<dbReference type="InterPro" id="IPR050330">
    <property type="entry name" value="Bact_OuterMem_StrucFunc"/>
</dbReference>
<evidence type="ECO:0000256" key="5">
    <source>
        <dbReference type="ARBA" id="ARBA00023237"/>
    </source>
</evidence>
<keyword evidence="7" id="KW-0131">Cell cycle</keyword>
<sequence length="205" mass="23358">MKGLVIFLGLIFLLVGCAKKEVPVGPIPEEAPATEKVLPPEAISPQPEETETGKLSAIETSPEFTEESLEEAAHRAEKLPPEERWQIYGRSTPPLKAIFFDFDDYRIRKDMIERLKENARFLVAHPEYRVELQGNCDERGDRDYNLALGEKRALEVKRFLVNLGVAEDRLSTVSFGEERPLAPGHNERSWALNRRVDLVIIKETY</sequence>
<evidence type="ECO:0000313" key="10">
    <source>
        <dbReference type="EMBL" id="OAQ20374.1"/>
    </source>
</evidence>
<evidence type="ECO:0000256" key="6">
    <source>
        <dbReference type="ARBA" id="ARBA00023288"/>
    </source>
</evidence>
<evidence type="ECO:0000313" key="11">
    <source>
        <dbReference type="Proteomes" id="UP000078390"/>
    </source>
</evidence>
<dbReference type="CDD" id="cd07185">
    <property type="entry name" value="OmpA_C-like"/>
    <property type="match status" value="1"/>
</dbReference>
<dbReference type="GO" id="GO:0009279">
    <property type="term" value="C:cell outer membrane"/>
    <property type="evidence" value="ECO:0007669"/>
    <property type="project" value="UniProtKB-SubCell"/>
</dbReference>
<organism evidence="10 11">
    <name type="scientific">Thermosulfurimonas dismutans</name>
    <dbReference type="NCBI Taxonomy" id="999894"/>
    <lineage>
        <taxon>Bacteria</taxon>
        <taxon>Pseudomonadati</taxon>
        <taxon>Thermodesulfobacteriota</taxon>
        <taxon>Thermodesulfobacteria</taxon>
        <taxon>Thermodesulfobacteriales</taxon>
        <taxon>Thermodesulfobacteriaceae</taxon>
        <taxon>Thermosulfurimonas</taxon>
    </lineage>
</organism>
<evidence type="ECO:0000256" key="3">
    <source>
        <dbReference type="ARBA" id="ARBA00023136"/>
    </source>
</evidence>
<dbReference type="STRING" id="999894.TDIS_1569"/>
<keyword evidence="3 8" id="KW-0472">Membrane</keyword>
<proteinExistence type="inferred from homology"/>
<evidence type="ECO:0000256" key="8">
    <source>
        <dbReference type="HAMAP-Rule" id="MF_02204"/>
    </source>
</evidence>
<keyword evidence="2 8" id="KW-0732">Signal</keyword>
<comment type="subcellular location">
    <subcellularLocation>
        <location evidence="8">Cell outer membrane</location>
        <topology evidence="8">Lipid-anchor</topology>
    </subcellularLocation>
</comment>
<dbReference type="InterPro" id="IPR014169">
    <property type="entry name" value="Pal_lipo_C"/>
</dbReference>
<dbReference type="InterPro" id="IPR039001">
    <property type="entry name" value="Pal"/>
</dbReference>
<gene>
    <name evidence="8" type="primary">pal</name>
    <name evidence="10" type="ORF">TDIS_1569</name>
</gene>
<dbReference type="Gene3D" id="3.30.1330.60">
    <property type="entry name" value="OmpA-like domain"/>
    <property type="match status" value="1"/>
</dbReference>
<keyword evidence="11" id="KW-1185">Reference proteome</keyword>
<dbReference type="PANTHER" id="PTHR30329">
    <property type="entry name" value="STATOR ELEMENT OF FLAGELLAR MOTOR COMPLEX"/>
    <property type="match status" value="1"/>
</dbReference>
<keyword evidence="6 8" id="KW-0449">Lipoprotein</keyword>
<evidence type="ECO:0000256" key="4">
    <source>
        <dbReference type="ARBA" id="ARBA00023139"/>
    </source>
</evidence>
<dbReference type="RefSeq" id="WP_068671047.1">
    <property type="nucleotide sequence ID" value="NZ_LWLG01000012.1"/>
</dbReference>
<evidence type="ECO:0000256" key="2">
    <source>
        <dbReference type="ARBA" id="ARBA00022729"/>
    </source>
</evidence>
<comment type="similarity">
    <text evidence="8">Belongs to the Pal lipoprotein family.</text>
</comment>
<dbReference type="SUPFAM" id="SSF103088">
    <property type="entry name" value="OmpA-like"/>
    <property type="match status" value="1"/>
</dbReference>
<dbReference type="PROSITE" id="PS51123">
    <property type="entry name" value="OMPA_2"/>
    <property type="match status" value="1"/>
</dbReference>
<comment type="caution">
    <text evidence="10">The sequence shown here is derived from an EMBL/GenBank/DDBJ whole genome shotgun (WGS) entry which is preliminary data.</text>
</comment>
<protein>
    <recommendedName>
        <fullName evidence="8">Peptidoglycan-associated lipoprotein</fullName>
        <shortName evidence="8">PAL</shortName>
    </recommendedName>
</protein>
<keyword evidence="1" id="KW-0132">Cell division</keyword>
<evidence type="ECO:0000259" key="9">
    <source>
        <dbReference type="PROSITE" id="PS51123"/>
    </source>
</evidence>
<dbReference type="EMBL" id="LWLG01000012">
    <property type="protein sequence ID" value="OAQ20374.1"/>
    <property type="molecule type" value="Genomic_DNA"/>
</dbReference>
<dbReference type="NCBIfam" id="TIGR02802">
    <property type="entry name" value="Pal_lipo"/>
    <property type="match status" value="1"/>
</dbReference>
<dbReference type="OrthoDB" id="9809164at2"/>
<evidence type="ECO:0000256" key="1">
    <source>
        <dbReference type="ARBA" id="ARBA00022618"/>
    </source>
</evidence>
<feature type="domain" description="OmpA-like" evidence="9">
    <location>
        <begin position="88"/>
        <end position="204"/>
    </location>
</feature>
<dbReference type="PROSITE" id="PS51257">
    <property type="entry name" value="PROKAR_LIPOPROTEIN"/>
    <property type="match status" value="1"/>
</dbReference>
<dbReference type="PANTHER" id="PTHR30329:SF21">
    <property type="entry name" value="LIPOPROTEIN YIAD-RELATED"/>
    <property type="match status" value="1"/>
</dbReference>
<name>A0A179D2R9_9BACT</name>
<dbReference type="AlphaFoldDB" id="A0A179D2R9"/>
<keyword evidence="4 8" id="KW-0564">Palmitate</keyword>